<evidence type="ECO:0000256" key="1">
    <source>
        <dbReference type="ARBA" id="ARBA00001709"/>
    </source>
</evidence>
<evidence type="ECO:0000256" key="3">
    <source>
        <dbReference type="ARBA" id="ARBA00011915"/>
    </source>
</evidence>
<dbReference type="EC" id="3.1.2.4" evidence="3"/>
<reference evidence="9 10" key="1">
    <citation type="submission" date="2017-03" db="EMBL/GenBank/DDBJ databases">
        <title>Genomes of endolithic fungi from Antarctica.</title>
        <authorList>
            <person name="Coleine C."/>
            <person name="Masonjones S."/>
            <person name="Stajich J.E."/>
        </authorList>
    </citation>
    <scope>NUCLEOTIDE SEQUENCE [LARGE SCALE GENOMIC DNA]</scope>
    <source>
        <strain evidence="9 10">CCFEE 5187</strain>
    </source>
</reference>
<dbReference type="GO" id="GO:0005739">
    <property type="term" value="C:mitochondrion"/>
    <property type="evidence" value="ECO:0007669"/>
    <property type="project" value="UniProtKB-SubCell"/>
</dbReference>
<comment type="caution">
    <text evidence="9">The sequence shown here is derived from an EMBL/GenBank/DDBJ whole genome shotgun (WGS) entry which is preliminary data.</text>
</comment>
<dbReference type="FunFam" id="3.90.226.10:FF:000026">
    <property type="entry name" value="3-hydroxyisobutyryl-CoA hydrolase, mitochondrial"/>
    <property type="match status" value="1"/>
</dbReference>
<dbReference type="SUPFAM" id="SSF52096">
    <property type="entry name" value="ClpP/crotonase"/>
    <property type="match status" value="1"/>
</dbReference>
<keyword evidence="10" id="KW-1185">Reference proteome</keyword>
<dbReference type="InterPro" id="IPR018376">
    <property type="entry name" value="Enoyl-CoA_hyd/isom_CS"/>
</dbReference>
<dbReference type="CDD" id="cd06558">
    <property type="entry name" value="crotonase-like"/>
    <property type="match status" value="1"/>
</dbReference>
<evidence type="ECO:0000256" key="2">
    <source>
        <dbReference type="ARBA" id="ARBA00004173"/>
    </source>
</evidence>
<feature type="region of interest" description="Disordered" evidence="7">
    <location>
        <begin position="1"/>
        <end position="20"/>
    </location>
</feature>
<gene>
    <name evidence="9" type="ORF">B0A49_04409</name>
</gene>
<organism evidence="9 10">
    <name type="scientific">Cryomyces minteri</name>
    <dbReference type="NCBI Taxonomy" id="331657"/>
    <lineage>
        <taxon>Eukaryota</taxon>
        <taxon>Fungi</taxon>
        <taxon>Dikarya</taxon>
        <taxon>Ascomycota</taxon>
        <taxon>Pezizomycotina</taxon>
        <taxon>Dothideomycetes</taxon>
        <taxon>Dothideomycetes incertae sedis</taxon>
        <taxon>Cryomyces</taxon>
    </lineage>
</organism>
<dbReference type="STRING" id="331657.A0A4U0WZ12"/>
<protein>
    <recommendedName>
        <fullName evidence="3">3-hydroxyisobutyryl-CoA hydrolase</fullName>
        <ecNumber evidence="3">3.1.2.4</ecNumber>
    </recommendedName>
    <alternativeName>
        <fullName evidence="6">3-hydroxyisobutyryl-coenzyme A hydrolase</fullName>
    </alternativeName>
</protein>
<evidence type="ECO:0000256" key="5">
    <source>
        <dbReference type="ARBA" id="ARBA00023128"/>
    </source>
</evidence>
<comment type="catalytic activity">
    <reaction evidence="1">
        <text>3-hydroxy-2-methylpropanoyl-CoA + H2O = 3-hydroxy-2-methylpropanoate + CoA + H(+)</text>
        <dbReference type="Rhea" id="RHEA:20888"/>
        <dbReference type="ChEBI" id="CHEBI:11805"/>
        <dbReference type="ChEBI" id="CHEBI:15377"/>
        <dbReference type="ChEBI" id="CHEBI:15378"/>
        <dbReference type="ChEBI" id="CHEBI:57287"/>
        <dbReference type="ChEBI" id="CHEBI:57340"/>
        <dbReference type="EC" id="3.1.2.4"/>
    </reaction>
</comment>
<evidence type="ECO:0000256" key="6">
    <source>
        <dbReference type="ARBA" id="ARBA00031181"/>
    </source>
</evidence>
<evidence type="ECO:0000259" key="8">
    <source>
        <dbReference type="Pfam" id="PF16113"/>
    </source>
</evidence>
<dbReference type="Proteomes" id="UP000308768">
    <property type="component" value="Unassembled WGS sequence"/>
</dbReference>
<evidence type="ECO:0000313" key="10">
    <source>
        <dbReference type="Proteomes" id="UP000308768"/>
    </source>
</evidence>
<dbReference type="EMBL" id="NAJN01000757">
    <property type="protein sequence ID" value="TKA69094.1"/>
    <property type="molecule type" value="Genomic_DNA"/>
</dbReference>
<dbReference type="Gene3D" id="3.90.226.10">
    <property type="entry name" value="2-enoyl-CoA Hydratase, Chain A, domain 1"/>
    <property type="match status" value="1"/>
</dbReference>
<evidence type="ECO:0000256" key="7">
    <source>
        <dbReference type="SAM" id="MobiDB-lite"/>
    </source>
</evidence>
<dbReference type="Pfam" id="PF16113">
    <property type="entry name" value="ECH_2"/>
    <property type="match status" value="1"/>
</dbReference>
<evidence type="ECO:0000256" key="4">
    <source>
        <dbReference type="ARBA" id="ARBA00022801"/>
    </source>
</evidence>
<dbReference type="OrthoDB" id="1737613at2759"/>
<dbReference type="PANTHER" id="PTHR43176:SF3">
    <property type="entry name" value="3-HYDROXYISOBUTYRYL-COA HYDROLASE, MITOCHONDRIAL"/>
    <property type="match status" value="1"/>
</dbReference>
<evidence type="ECO:0000313" key="9">
    <source>
        <dbReference type="EMBL" id="TKA69094.1"/>
    </source>
</evidence>
<dbReference type="PROSITE" id="PS00166">
    <property type="entry name" value="ENOYL_COA_HYDRATASE"/>
    <property type="match status" value="1"/>
</dbReference>
<sequence length="450" mass="50664">FGAQRQLSTEADIPRELPGDEPDDVLFNTIYGVRTIELNRPKKLNSLNGSMIRKILPRLKEWEKSQLANVIVMKGAGRALCAGGDVAALAQQNQEGTEGQQKSKDYFALEYKLDHLIATYSKPYVAFMDGITMGGGVGLSIHAPFRIATEKTVFAMPETTIGFFPDVGASFFLPRMDGQLGTYLALTSEQLKGVNVFYNGIATHYIDSTSLPDLEARLSELVFKDYDDIQERYRVINSTIEEFVTGLPTERDQATQIPSDTRKAIDRCFSRSSIDEILSELDQLSQTEGGLRDWASKTRTTIMQRSPTSVKVTLEQMRVGEQWNIAQAFQHEHNIASKFMEHHDFTEGVSALLIRKPKEKPVFQPQTLEEVDNGSVREFFAQPPRLQLLNTKPGSDYNVKVVEEGNKTAEEVVMHFVQTKDGKQGVKEKVTEILKRNTEARDNDFITWVQ</sequence>
<feature type="non-terminal residue" evidence="9">
    <location>
        <position position="1"/>
    </location>
</feature>
<dbReference type="GO" id="GO:0003860">
    <property type="term" value="F:3-hydroxyisobutyryl-CoA hydrolase activity"/>
    <property type="evidence" value="ECO:0007669"/>
    <property type="project" value="UniProtKB-EC"/>
</dbReference>
<comment type="subcellular location">
    <subcellularLocation>
        <location evidence="2">Mitochondrion</location>
    </subcellularLocation>
</comment>
<dbReference type="GO" id="GO:0006574">
    <property type="term" value="P:L-valine catabolic process"/>
    <property type="evidence" value="ECO:0007669"/>
    <property type="project" value="TreeGrafter"/>
</dbReference>
<dbReference type="NCBIfam" id="NF004127">
    <property type="entry name" value="PRK05617.1"/>
    <property type="match status" value="1"/>
</dbReference>
<proteinExistence type="predicted"/>
<dbReference type="InterPro" id="IPR032259">
    <property type="entry name" value="HIBYL-CoA-H"/>
</dbReference>
<dbReference type="InterPro" id="IPR045004">
    <property type="entry name" value="ECH_dom"/>
</dbReference>
<dbReference type="InterPro" id="IPR029045">
    <property type="entry name" value="ClpP/crotonase-like_dom_sf"/>
</dbReference>
<keyword evidence="4" id="KW-0378">Hydrolase</keyword>
<dbReference type="AlphaFoldDB" id="A0A4U0WZ12"/>
<dbReference type="PANTHER" id="PTHR43176">
    <property type="entry name" value="3-HYDROXYISOBUTYRYL-COA HYDROLASE-RELATED"/>
    <property type="match status" value="1"/>
</dbReference>
<accession>A0A4U0WZ12</accession>
<name>A0A4U0WZ12_9PEZI</name>
<feature type="domain" description="Enoyl-CoA hydratase/isomerase" evidence="8">
    <location>
        <begin position="33"/>
        <end position="380"/>
    </location>
</feature>
<keyword evidence="5" id="KW-0496">Mitochondrion</keyword>